<dbReference type="CDD" id="cd10941">
    <property type="entry name" value="CE4_PuuE_HpPgdA_like_2"/>
    <property type="match status" value="1"/>
</dbReference>
<reference evidence="2 3" key="1">
    <citation type="submission" date="2017-06" db="EMBL/GenBank/DDBJ databases">
        <title>Novel microbial phyla capable of carbon fixation and sulfur reduction in deep-sea sediments.</title>
        <authorList>
            <person name="Huang J."/>
            <person name="Baker B."/>
            <person name="Wang Y."/>
        </authorList>
    </citation>
    <scope>NUCLEOTIDE SEQUENCE [LARGE SCALE GENOMIC DNA]</scope>
    <source>
        <strain evidence="2">B3_TA06</strain>
    </source>
</reference>
<dbReference type="InterPro" id="IPR045235">
    <property type="entry name" value="PuuE_HpPgdA-like"/>
</dbReference>
<feature type="domain" description="NodB homology" evidence="1">
    <location>
        <begin position="17"/>
        <end position="259"/>
    </location>
</feature>
<sequence length="259" mass="29921">MKKGLLTFDVETWFSVTDFAECIDRQSFSRMPLRLEKPINLLLDMLDEQGVTGVSATFFFMGAVAEREPRLLRLVTERGHEIGCHSMRHRLLYDLDDAELKTEIMDAKRLLEDIAGCRVQGFRAPTFSLTKRVIEHMVKAGYRYDSSLWVGRDDLLSELNEAGIKEFAISTRRFMKRLVPMGGGYMRLLGPGFYNKVLRQGPEPLVLYLHPWEFDPYHPRMPQASLWSRFKHYNGLGRTKAILSSLLRRAKWGTCRSAL</sequence>
<dbReference type="PANTHER" id="PTHR47561">
    <property type="entry name" value="POLYSACCHARIDE DEACETYLASE FAMILY PROTEIN (AFU_ORTHOLOGUE AFUA_6G05030)"/>
    <property type="match status" value="1"/>
</dbReference>
<gene>
    <name evidence="2" type="ORF">CEE36_07350</name>
</gene>
<dbReference type="InterPro" id="IPR022560">
    <property type="entry name" value="DUF3473"/>
</dbReference>
<dbReference type="InterPro" id="IPR002509">
    <property type="entry name" value="NODB_dom"/>
</dbReference>
<dbReference type="AlphaFoldDB" id="A0A532V4H8"/>
<dbReference type="Gene3D" id="3.20.20.370">
    <property type="entry name" value="Glycoside hydrolase/deacetylase"/>
    <property type="match status" value="1"/>
</dbReference>
<dbReference type="EMBL" id="NJBO01000011">
    <property type="protein sequence ID" value="TKJ42032.1"/>
    <property type="molecule type" value="Genomic_DNA"/>
</dbReference>
<evidence type="ECO:0000259" key="1">
    <source>
        <dbReference type="PROSITE" id="PS51677"/>
    </source>
</evidence>
<proteinExistence type="predicted"/>
<dbReference type="Pfam" id="PF01522">
    <property type="entry name" value="Polysacc_deac_1"/>
    <property type="match status" value="1"/>
</dbReference>
<dbReference type="GO" id="GO:0005975">
    <property type="term" value="P:carbohydrate metabolic process"/>
    <property type="evidence" value="ECO:0007669"/>
    <property type="project" value="InterPro"/>
</dbReference>
<accession>A0A532V4H8</accession>
<dbReference type="SUPFAM" id="SSF88713">
    <property type="entry name" value="Glycoside hydrolase/deacetylase"/>
    <property type="match status" value="1"/>
</dbReference>
<evidence type="ECO:0000313" key="2">
    <source>
        <dbReference type="EMBL" id="TKJ42032.1"/>
    </source>
</evidence>
<name>A0A532V4H8_UNCT6</name>
<dbReference type="PROSITE" id="PS51677">
    <property type="entry name" value="NODB"/>
    <property type="match status" value="1"/>
</dbReference>
<dbReference type="Pfam" id="PF11959">
    <property type="entry name" value="DUF3473"/>
    <property type="match status" value="1"/>
</dbReference>
<dbReference type="Proteomes" id="UP000317778">
    <property type="component" value="Unassembled WGS sequence"/>
</dbReference>
<dbReference type="GO" id="GO:0016810">
    <property type="term" value="F:hydrolase activity, acting on carbon-nitrogen (but not peptide) bonds"/>
    <property type="evidence" value="ECO:0007669"/>
    <property type="project" value="InterPro"/>
</dbReference>
<evidence type="ECO:0000313" key="3">
    <source>
        <dbReference type="Proteomes" id="UP000317778"/>
    </source>
</evidence>
<protein>
    <recommendedName>
        <fullName evidence="1">NodB homology domain-containing protein</fullName>
    </recommendedName>
</protein>
<comment type="caution">
    <text evidence="2">The sequence shown here is derived from an EMBL/GenBank/DDBJ whole genome shotgun (WGS) entry which is preliminary data.</text>
</comment>
<dbReference type="PANTHER" id="PTHR47561:SF1">
    <property type="entry name" value="POLYSACCHARIDE DEACETYLASE FAMILY PROTEIN (AFU_ORTHOLOGUE AFUA_6G05030)"/>
    <property type="match status" value="1"/>
</dbReference>
<dbReference type="InterPro" id="IPR011330">
    <property type="entry name" value="Glyco_hydro/deAcase_b/a-brl"/>
</dbReference>
<organism evidence="2 3">
    <name type="scientific">candidate division TA06 bacterium B3_TA06</name>
    <dbReference type="NCBI Taxonomy" id="2012487"/>
    <lineage>
        <taxon>Bacteria</taxon>
        <taxon>Bacteria division TA06</taxon>
    </lineage>
</organism>